<proteinExistence type="predicted"/>
<feature type="region of interest" description="Disordered" evidence="1">
    <location>
        <begin position="1"/>
        <end position="36"/>
    </location>
</feature>
<dbReference type="AlphaFoldDB" id="A0A1G5LD89"/>
<gene>
    <name evidence="2" type="ORF">SAMN05720606_12436</name>
</gene>
<evidence type="ECO:0000313" key="2">
    <source>
        <dbReference type="EMBL" id="SCZ10885.1"/>
    </source>
</evidence>
<sequence length="105" mass="12109">MDESKELERRLSDMLTEGDMEASGDAEEQERQLIPPKYEVRIQTERDPIVEETLKFRTMARELDDRYDRYLDRAAGLKSKADGGLKSGQRADREQVRNSVSDSEA</sequence>
<feature type="compositionally biased region" description="Basic and acidic residues" evidence="1">
    <location>
        <begin position="1"/>
        <end position="12"/>
    </location>
</feature>
<feature type="compositionally biased region" description="Basic and acidic residues" evidence="1">
    <location>
        <begin position="79"/>
        <end position="96"/>
    </location>
</feature>
<protein>
    <submittedName>
        <fullName evidence="2">Uncharacterized protein</fullName>
    </submittedName>
</protein>
<evidence type="ECO:0000256" key="1">
    <source>
        <dbReference type="SAM" id="MobiDB-lite"/>
    </source>
</evidence>
<reference evidence="3" key="1">
    <citation type="submission" date="2016-10" db="EMBL/GenBank/DDBJ databases">
        <authorList>
            <person name="Varghese N."/>
            <person name="Submissions S."/>
        </authorList>
    </citation>
    <scope>NUCLEOTIDE SEQUENCE [LARGE SCALE GENOMIC DNA]</scope>
    <source>
        <strain evidence="3">BL9</strain>
    </source>
</reference>
<accession>A0A1G5LD89</accession>
<dbReference type="EMBL" id="FMVM01000024">
    <property type="protein sequence ID" value="SCZ10885.1"/>
    <property type="molecule type" value="Genomic_DNA"/>
</dbReference>
<name>A0A1G5LD89_9BACL</name>
<dbReference type="Proteomes" id="UP000198538">
    <property type="component" value="Unassembled WGS sequence"/>
</dbReference>
<dbReference type="RefSeq" id="WP_244159477.1">
    <property type="nucleotide sequence ID" value="NZ_FMVM01000024.1"/>
</dbReference>
<evidence type="ECO:0000313" key="3">
    <source>
        <dbReference type="Proteomes" id="UP000198538"/>
    </source>
</evidence>
<feature type="compositionally biased region" description="Acidic residues" evidence="1">
    <location>
        <begin position="16"/>
        <end position="28"/>
    </location>
</feature>
<dbReference type="STRING" id="582692.SAMN05720606_12436"/>
<feature type="region of interest" description="Disordered" evidence="1">
    <location>
        <begin position="78"/>
        <end position="105"/>
    </location>
</feature>
<organism evidence="2 3">
    <name type="scientific">Paenibacillus polysaccharolyticus</name>
    <dbReference type="NCBI Taxonomy" id="582692"/>
    <lineage>
        <taxon>Bacteria</taxon>
        <taxon>Bacillati</taxon>
        <taxon>Bacillota</taxon>
        <taxon>Bacilli</taxon>
        <taxon>Bacillales</taxon>
        <taxon>Paenibacillaceae</taxon>
        <taxon>Paenibacillus</taxon>
    </lineage>
</organism>
<keyword evidence="3" id="KW-1185">Reference proteome</keyword>